<sequence>MFTRQKLTSAMKILVVATVVLSIIYTPDKDMKEKAFVILQQKCNVCHRKQNPRMVFTTENMARHARKIKFQVFTLKRMPKGDEITLNETERKILKTWIDERQ</sequence>
<dbReference type="Proteomes" id="UP000251889">
    <property type="component" value="Unassembled WGS sequence"/>
</dbReference>
<dbReference type="EMBL" id="QMFY01000015">
    <property type="protein sequence ID" value="RAV98694.1"/>
    <property type="molecule type" value="Genomic_DNA"/>
</dbReference>
<accession>A0A364XWT7</accession>
<evidence type="ECO:0000313" key="2">
    <source>
        <dbReference type="Proteomes" id="UP000251889"/>
    </source>
</evidence>
<evidence type="ECO:0008006" key="3">
    <source>
        <dbReference type="Google" id="ProtNLM"/>
    </source>
</evidence>
<protein>
    <recommendedName>
        <fullName evidence="3">Haem-binding domain-containing protein</fullName>
    </recommendedName>
</protein>
<comment type="caution">
    <text evidence="1">The sequence shown here is derived from an EMBL/GenBank/DDBJ whole genome shotgun (WGS) entry which is preliminary data.</text>
</comment>
<name>A0A364XWT7_9BACT</name>
<organism evidence="1 2">
    <name type="scientific">Pseudochryseolinea flava</name>
    <dbReference type="NCBI Taxonomy" id="2059302"/>
    <lineage>
        <taxon>Bacteria</taxon>
        <taxon>Pseudomonadati</taxon>
        <taxon>Bacteroidota</taxon>
        <taxon>Cytophagia</taxon>
        <taxon>Cytophagales</taxon>
        <taxon>Fulvivirgaceae</taxon>
        <taxon>Pseudochryseolinea</taxon>
    </lineage>
</organism>
<proteinExistence type="predicted"/>
<keyword evidence="2" id="KW-1185">Reference proteome</keyword>
<gene>
    <name evidence="1" type="ORF">DQQ10_22010</name>
</gene>
<evidence type="ECO:0000313" key="1">
    <source>
        <dbReference type="EMBL" id="RAV98694.1"/>
    </source>
</evidence>
<dbReference type="AlphaFoldDB" id="A0A364XWT7"/>
<reference evidence="1 2" key="1">
    <citation type="submission" date="2018-06" db="EMBL/GenBank/DDBJ databases">
        <title>Chryseolinea flavus sp. nov., a member of the phylum Bacteroidetes isolated from soil.</title>
        <authorList>
            <person name="Li Y."/>
            <person name="Wang J."/>
        </authorList>
    </citation>
    <scope>NUCLEOTIDE SEQUENCE [LARGE SCALE GENOMIC DNA]</scope>
    <source>
        <strain evidence="1 2">SDU1-6</strain>
    </source>
</reference>